<keyword evidence="1" id="KW-0175">Coiled coil</keyword>
<name>F4G1D1_METCR</name>
<evidence type="ECO:0000259" key="2">
    <source>
        <dbReference type="Pfam" id="PF05670"/>
    </source>
</evidence>
<feature type="domain" description="NFACT RNA-binding" evidence="2">
    <location>
        <begin position="303"/>
        <end position="412"/>
    </location>
</feature>
<dbReference type="STRING" id="1006006.Mcup_1916"/>
<dbReference type="Pfam" id="PF05833">
    <property type="entry name" value="NFACT_N"/>
    <property type="match status" value="1"/>
</dbReference>
<protein>
    <recommendedName>
        <fullName evidence="2">NFACT RNA-binding domain-containing protein</fullName>
    </recommendedName>
</protein>
<feature type="coiled-coil region" evidence="1">
    <location>
        <begin position="249"/>
        <end position="283"/>
    </location>
</feature>
<dbReference type="InterPro" id="IPR051608">
    <property type="entry name" value="RQC_Subunit_NEMF"/>
</dbReference>
<dbReference type="GO" id="GO:0043023">
    <property type="term" value="F:ribosomal large subunit binding"/>
    <property type="evidence" value="ECO:0007669"/>
    <property type="project" value="TreeGrafter"/>
</dbReference>
<dbReference type="GO" id="GO:1990112">
    <property type="term" value="C:RQC complex"/>
    <property type="evidence" value="ECO:0007669"/>
    <property type="project" value="TreeGrafter"/>
</dbReference>
<dbReference type="GO" id="GO:0072344">
    <property type="term" value="P:rescue of stalled ribosome"/>
    <property type="evidence" value="ECO:0007669"/>
    <property type="project" value="TreeGrafter"/>
</dbReference>
<organism evidence="3 4">
    <name type="scientific">Metallosphaera cuprina (strain Ar-4)</name>
    <dbReference type="NCBI Taxonomy" id="1006006"/>
    <lineage>
        <taxon>Archaea</taxon>
        <taxon>Thermoproteota</taxon>
        <taxon>Thermoprotei</taxon>
        <taxon>Sulfolobales</taxon>
        <taxon>Sulfolobaceae</taxon>
        <taxon>Metallosphaera</taxon>
    </lineage>
</organism>
<reference evidence="3 4" key="1">
    <citation type="journal article" date="2011" name="J. Bacteriol.">
        <title>Complete genome sequence of Metallosphaera cuprina, a metal sulfide-oxidizing archaeon from a hot spring.</title>
        <authorList>
            <person name="Liu L.J."/>
            <person name="You X.Y."/>
            <person name="Zheng H."/>
            <person name="Wang S."/>
            <person name="Jiang C.Y."/>
            <person name="Liu S.J."/>
        </authorList>
    </citation>
    <scope>NUCLEOTIDE SEQUENCE [LARGE SCALE GENOMIC DNA]</scope>
    <source>
        <strain evidence="3 4">Ar-4</strain>
    </source>
</reference>
<sequence length="508" mass="57669">MVRGKVIKKAEIVNRERIVKMCLDTEYIYIELLPKGTLIITDQDNKIKFSLERREFKDRTIRPGEIYKLPTPVSISAEEEKELLKKGSISKILGVPQDLLNILSIRVNTLEDLKEAREKITKLIGEIQNGKIEPCVSPESGTWPIFFEGCVKKSSYNEALDEYFTNLEKHEIAGSVDQSEIKKLEVTISKLYEILNQTKQEADLNRVKGRLIMENYPYVETMMSNGPSEIEINGVKIEIDPSKSIAKNAALYFDKAKELEEKIKKTEETIVELERKKQDLLSKTKEEIESSKVLIRKREWFEKYHWTITKNGYIVIAGRDIDQNESLVKKFLGDDDIFLHADIQGAPATVIKSPNSISDEDLLDAATLAASYSKAWKLGLGSIDVFWVYGKQVSKSPPSGEYLPKGSFMIYGKKNFIKNVKLELTVGINTKEGFRIEVGSFNTISSRCDVYVSLEPGDSDVEKIGERISRIFSRQMGESGIKGLRDEIIKVIPGKSKIKRTSEHLDPN</sequence>
<evidence type="ECO:0000256" key="1">
    <source>
        <dbReference type="SAM" id="Coils"/>
    </source>
</evidence>
<dbReference type="EMBL" id="CP002656">
    <property type="protein sequence ID" value="AEB96018.1"/>
    <property type="molecule type" value="Genomic_DNA"/>
</dbReference>
<dbReference type="HOGENOM" id="CLU_003612_2_1_2"/>
<dbReference type="PATRIC" id="fig|1006006.8.peg.1920"/>
<dbReference type="InterPro" id="IPR008532">
    <property type="entry name" value="NFACT_RNA-bd"/>
</dbReference>
<dbReference type="PANTHER" id="PTHR15239">
    <property type="entry name" value="NUCLEAR EXPORT MEDIATOR FACTOR NEMF"/>
    <property type="match status" value="1"/>
</dbReference>
<evidence type="ECO:0000313" key="4">
    <source>
        <dbReference type="Proteomes" id="UP000007812"/>
    </source>
</evidence>
<dbReference type="Gene3D" id="2.30.310.10">
    <property type="entry name" value="ibrinogen binding protein from staphylococcus aureus domain"/>
    <property type="match status" value="1"/>
</dbReference>
<dbReference type="AlphaFoldDB" id="F4G1D1"/>
<dbReference type="KEGG" id="mcn:Mcup_1916"/>
<evidence type="ECO:0000313" key="3">
    <source>
        <dbReference type="EMBL" id="AEB96018.1"/>
    </source>
</evidence>
<dbReference type="Pfam" id="PF05670">
    <property type="entry name" value="NFACT-R_1"/>
    <property type="match status" value="1"/>
</dbReference>
<dbReference type="PANTHER" id="PTHR15239:SF6">
    <property type="entry name" value="RIBOSOME QUALITY CONTROL COMPLEX SUBUNIT NEMF"/>
    <property type="match status" value="1"/>
</dbReference>
<dbReference type="GO" id="GO:0000049">
    <property type="term" value="F:tRNA binding"/>
    <property type="evidence" value="ECO:0007669"/>
    <property type="project" value="TreeGrafter"/>
</dbReference>
<dbReference type="eggNOG" id="arCOG01695">
    <property type="taxonomic scope" value="Archaea"/>
</dbReference>
<feature type="coiled-coil region" evidence="1">
    <location>
        <begin position="106"/>
        <end position="133"/>
    </location>
</feature>
<keyword evidence="4" id="KW-1185">Reference proteome</keyword>
<dbReference type="Proteomes" id="UP000007812">
    <property type="component" value="Chromosome"/>
</dbReference>
<accession>F4G1D1</accession>
<gene>
    <name evidence="3" type="ordered locus">Mcup_1916</name>
</gene>
<proteinExistence type="predicted"/>